<feature type="signal peptide" evidence="1">
    <location>
        <begin position="1"/>
        <end position="21"/>
    </location>
</feature>
<evidence type="ECO:0000313" key="2">
    <source>
        <dbReference type="EMBL" id="APT88730.1"/>
    </source>
</evidence>
<gene>
    <name evidence="2" type="ORF">CFRA_05140</name>
</gene>
<dbReference type="OrthoDB" id="7888869at2"/>
<dbReference type="Gene3D" id="3.10.105.10">
    <property type="entry name" value="Dipeptide-binding Protein, Domain 3"/>
    <property type="match status" value="1"/>
</dbReference>
<dbReference type="SUPFAM" id="SSF53850">
    <property type="entry name" value="Periplasmic binding protein-like II"/>
    <property type="match status" value="1"/>
</dbReference>
<dbReference type="PANTHER" id="PTHR30290">
    <property type="entry name" value="PERIPLASMIC BINDING COMPONENT OF ABC TRANSPORTER"/>
    <property type="match status" value="1"/>
</dbReference>
<evidence type="ECO:0000256" key="1">
    <source>
        <dbReference type="SAM" id="SignalP"/>
    </source>
</evidence>
<sequence length="543" mass="57090">MRAAVAAVLALASAVSLTSCSTEEDGEDLGENTGFPAYVVSSPLETTNAASLDGASTNAELISGRVYPAVYTPGPNGQMIPNTDLATAQLLPGAKRKVLYDIAPEAAFSDGHAVTCDDFYLAVAAGKLDGVFGAQLPWTDQVESVQCRPGAKRFQLTLVEGAGSRWRQLFGPGEILPAHAIAQRAGVGEEDLVPLLDAALPGAGGSGAAATGTTEISDAAVPDALREVARVWRDGFRLSEFDEGLQLAYGPYRVDSVGEHGEVRLVRNEHYNGAPAEEPTLVVWPPSVDTHALAAQAHVVAADITRTDGSFIDRDNPGNRYEIHPEVGYLTETLLLGEGGVFATPEDRDAFNACVDQKDVAAESSRVSGVEVPAVAMHVLNPTDPDAVHVADVSDVHLGTDEALAGRLKGKTVRIGYMGPDPRKAAMVGSIRRSCEPAGVTVEDVSETTGQLGDLVGVAPGGEDRVDAVLKAVDPAAEYSAVAPGQRGWRALQAAEAGEWRRVRAIPLASQPRVFATDREMGNVNVYTGLAGIGWNMDRWRIG</sequence>
<feature type="chain" id="PRO_5012340480" description="Peptide ABC transporter" evidence="1">
    <location>
        <begin position="22"/>
        <end position="543"/>
    </location>
</feature>
<keyword evidence="1" id="KW-0732">Signal</keyword>
<organism evidence="2 3">
    <name type="scientific">Corynebacterium frankenforstense DSM 45800</name>
    <dbReference type="NCBI Taxonomy" id="1437875"/>
    <lineage>
        <taxon>Bacteria</taxon>
        <taxon>Bacillati</taxon>
        <taxon>Actinomycetota</taxon>
        <taxon>Actinomycetes</taxon>
        <taxon>Mycobacteriales</taxon>
        <taxon>Corynebacteriaceae</taxon>
        <taxon>Corynebacterium</taxon>
    </lineage>
</organism>
<dbReference type="Gene3D" id="3.90.76.10">
    <property type="entry name" value="Dipeptide-binding Protein, Domain 1"/>
    <property type="match status" value="1"/>
</dbReference>
<name>A0A1L7CSA6_9CORY</name>
<dbReference type="Proteomes" id="UP000185434">
    <property type="component" value="Chromosome"/>
</dbReference>
<dbReference type="InterPro" id="IPR039424">
    <property type="entry name" value="SBP_5"/>
</dbReference>
<evidence type="ECO:0000313" key="3">
    <source>
        <dbReference type="Proteomes" id="UP000185434"/>
    </source>
</evidence>
<protein>
    <recommendedName>
        <fullName evidence="4">Peptide ABC transporter</fullName>
    </recommendedName>
</protein>
<dbReference type="EMBL" id="CP009247">
    <property type="protein sequence ID" value="APT88730.1"/>
    <property type="molecule type" value="Genomic_DNA"/>
</dbReference>
<evidence type="ECO:0008006" key="4">
    <source>
        <dbReference type="Google" id="ProtNLM"/>
    </source>
</evidence>
<dbReference type="GO" id="GO:0015833">
    <property type="term" value="P:peptide transport"/>
    <property type="evidence" value="ECO:0007669"/>
    <property type="project" value="TreeGrafter"/>
</dbReference>
<accession>A0A1L7CSA6</accession>
<keyword evidence="3" id="KW-1185">Reference proteome</keyword>
<dbReference type="PROSITE" id="PS51257">
    <property type="entry name" value="PROKAR_LIPOPROTEIN"/>
    <property type="match status" value="1"/>
</dbReference>
<proteinExistence type="predicted"/>
<dbReference type="PANTHER" id="PTHR30290:SF65">
    <property type="entry name" value="MONOACYL PHOSPHATIDYLINOSITOL TETRAMANNOSIDE-BINDING PROTEIN LPQW-RELATED"/>
    <property type="match status" value="1"/>
</dbReference>
<dbReference type="KEGG" id="cfk:CFRA_05140"/>
<dbReference type="STRING" id="1437875.CFRA_05140"/>
<reference evidence="2 3" key="1">
    <citation type="submission" date="2014-08" db="EMBL/GenBank/DDBJ databases">
        <title>Complete genome sequence of Corynebacterium frankenforstense ST18(T) (=DSM 45800(T)), isolated from raw cow milk.</title>
        <authorList>
            <person name="Ruckert C."/>
            <person name="Albersmeier A."/>
            <person name="Winkler A."/>
            <person name="Lipski A."/>
            <person name="Kalinowski J."/>
        </authorList>
    </citation>
    <scope>NUCLEOTIDE SEQUENCE [LARGE SCALE GENOMIC DNA]</scope>
    <source>
        <strain evidence="2 3">ST18</strain>
    </source>
</reference>
<dbReference type="Gene3D" id="3.40.190.10">
    <property type="entry name" value="Periplasmic binding protein-like II"/>
    <property type="match status" value="1"/>
</dbReference>
<dbReference type="GO" id="GO:1904680">
    <property type="term" value="F:peptide transmembrane transporter activity"/>
    <property type="evidence" value="ECO:0007669"/>
    <property type="project" value="TreeGrafter"/>
</dbReference>
<dbReference type="AlphaFoldDB" id="A0A1L7CSA6"/>